<evidence type="ECO:0000313" key="2">
    <source>
        <dbReference type="EMBL" id="MFC3127308.1"/>
    </source>
</evidence>
<dbReference type="InterPro" id="IPR050483">
    <property type="entry name" value="CoA-transferase_III_domain"/>
</dbReference>
<dbReference type="Proteomes" id="UP001595593">
    <property type="component" value="Unassembled WGS sequence"/>
</dbReference>
<proteinExistence type="predicted"/>
<dbReference type="InterPro" id="IPR023606">
    <property type="entry name" value="CoA-Trfase_III_dom_1_sf"/>
</dbReference>
<dbReference type="SUPFAM" id="SSF89796">
    <property type="entry name" value="CoA-transferase family III (CaiB/BaiF)"/>
    <property type="match status" value="1"/>
</dbReference>
<gene>
    <name evidence="2" type="ORF">ACFOD4_19780</name>
</gene>
<dbReference type="InterPro" id="IPR044855">
    <property type="entry name" value="CoA-Trfase_III_dom3_sf"/>
</dbReference>
<dbReference type="GO" id="GO:0016740">
    <property type="term" value="F:transferase activity"/>
    <property type="evidence" value="ECO:0007669"/>
    <property type="project" value="UniProtKB-KW"/>
</dbReference>
<dbReference type="Gene3D" id="3.30.1540.10">
    <property type="entry name" value="formyl-coa transferase, domain 3"/>
    <property type="match status" value="1"/>
</dbReference>
<dbReference type="Gene3D" id="3.40.50.10540">
    <property type="entry name" value="Crotonobetainyl-coa:carnitine coa-transferase, domain 1"/>
    <property type="match status" value="1"/>
</dbReference>
<dbReference type="EMBL" id="JBHRTN010000026">
    <property type="protein sequence ID" value="MFC3127308.1"/>
    <property type="molecule type" value="Genomic_DNA"/>
</dbReference>
<sequence>MSDTTPQGSDAMPGTALPAGTGPLAGLRVLELGHFVAAPFATRLLGDLGAEIIKIEPPGGDPVRQWGARHQGHAPWWSVHARNKRCITLDLKKPEAVAIVLGLVRQCDALVENFRPGQLDKLGLGREALLKARPGLVIARISGYGQDGPYRDKPAFGVIGEAIGGLRHLTDHPPGTSDLPPVRVGVSLGDSVAGIYAALGVVSALWRRDKAGGDGPAPDQAPTQRPGTEIDVALTESVFSLLEGALPEYGTLGSIRQPAGGGIATAAPTNAYRARDGIRVLIAANSDPLFRRLAMAMGQPDLLEDPRFSGNQARVAHVRELDALIGGWTAGFDGAALEELVTQAGIPCTRVFNIADCAADPQFLARGMVRAVQDPLHGEVLHPGVVPRVDGAGFPPRSTGPAVGADNEAVLRDLLGLDAGAIETLRAGGVI</sequence>
<organism evidence="2 3">
    <name type="scientific">Teichococcus globiformis</name>
    <dbReference type="NCBI Taxonomy" id="2307229"/>
    <lineage>
        <taxon>Bacteria</taxon>
        <taxon>Pseudomonadati</taxon>
        <taxon>Pseudomonadota</taxon>
        <taxon>Alphaproteobacteria</taxon>
        <taxon>Acetobacterales</taxon>
        <taxon>Roseomonadaceae</taxon>
        <taxon>Roseomonas</taxon>
    </lineage>
</organism>
<dbReference type="PANTHER" id="PTHR48207">
    <property type="entry name" value="SUCCINATE--HYDROXYMETHYLGLUTARATE COA-TRANSFERASE"/>
    <property type="match status" value="1"/>
</dbReference>
<comment type="caution">
    <text evidence="2">The sequence shown here is derived from an EMBL/GenBank/DDBJ whole genome shotgun (WGS) entry which is preliminary data.</text>
</comment>
<keyword evidence="3" id="KW-1185">Reference proteome</keyword>
<dbReference type="PANTHER" id="PTHR48207:SF3">
    <property type="entry name" value="SUCCINATE--HYDROXYMETHYLGLUTARATE COA-TRANSFERASE"/>
    <property type="match status" value="1"/>
</dbReference>
<reference evidence="3" key="1">
    <citation type="journal article" date="2019" name="Int. J. Syst. Evol. Microbiol.">
        <title>The Global Catalogue of Microorganisms (GCM) 10K type strain sequencing project: providing services to taxonomists for standard genome sequencing and annotation.</title>
        <authorList>
            <consortium name="The Broad Institute Genomics Platform"/>
            <consortium name="The Broad Institute Genome Sequencing Center for Infectious Disease"/>
            <person name="Wu L."/>
            <person name="Ma J."/>
        </authorList>
    </citation>
    <scope>NUCLEOTIDE SEQUENCE [LARGE SCALE GENOMIC DNA]</scope>
    <source>
        <strain evidence="3">KCTC 52094</strain>
    </source>
</reference>
<protein>
    <submittedName>
        <fullName evidence="2">CaiB/BaiF CoA transferase family protein</fullName>
    </submittedName>
</protein>
<dbReference type="InterPro" id="IPR003673">
    <property type="entry name" value="CoA-Trfase_fam_III"/>
</dbReference>
<name>A0ABV7G3M7_9PROT</name>
<evidence type="ECO:0000313" key="3">
    <source>
        <dbReference type="Proteomes" id="UP001595593"/>
    </source>
</evidence>
<dbReference type="Pfam" id="PF02515">
    <property type="entry name" value="CoA_transf_3"/>
    <property type="match status" value="1"/>
</dbReference>
<evidence type="ECO:0000256" key="1">
    <source>
        <dbReference type="ARBA" id="ARBA00022679"/>
    </source>
</evidence>
<keyword evidence="1 2" id="KW-0808">Transferase</keyword>
<dbReference type="RefSeq" id="WP_379599252.1">
    <property type="nucleotide sequence ID" value="NZ_JBHRTN010000026.1"/>
</dbReference>
<accession>A0ABV7G3M7</accession>